<evidence type="ECO:0000256" key="1">
    <source>
        <dbReference type="SAM" id="Phobius"/>
    </source>
</evidence>
<evidence type="ECO:0000313" key="2">
    <source>
        <dbReference type="EMBL" id="KAE9621545.1"/>
    </source>
</evidence>
<keyword evidence="1" id="KW-0472">Membrane</keyword>
<reference evidence="3" key="1">
    <citation type="journal article" date="2020" name="Nat. Commun.">
        <title>Genome sequence of the cluster root forming white lupin.</title>
        <authorList>
            <person name="Hufnagel B."/>
            <person name="Marques A."/>
            <person name="Soriano A."/>
            <person name="Marques L."/>
            <person name="Divol F."/>
            <person name="Doumas P."/>
            <person name="Sallet E."/>
            <person name="Mancinotti D."/>
            <person name="Carrere S."/>
            <person name="Marande W."/>
            <person name="Arribat S."/>
            <person name="Keller J."/>
            <person name="Huneau C."/>
            <person name="Blein T."/>
            <person name="Aime D."/>
            <person name="Laguerre M."/>
            <person name="Taylor J."/>
            <person name="Schubert V."/>
            <person name="Nelson M."/>
            <person name="Geu-Flores F."/>
            <person name="Crespi M."/>
            <person name="Gallardo-Guerrero K."/>
            <person name="Delaux P.-M."/>
            <person name="Salse J."/>
            <person name="Berges H."/>
            <person name="Guyot R."/>
            <person name="Gouzy J."/>
            <person name="Peret B."/>
        </authorList>
    </citation>
    <scope>NUCLEOTIDE SEQUENCE [LARGE SCALE GENOMIC DNA]</scope>
    <source>
        <strain evidence="3">cv. Amiga</strain>
    </source>
</reference>
<dbReference type="Proteomes" id="UP000447434">
    <property type="component" value="Chromosome 1"/>
</dbReference>
<keyword evidence="1" id="KW-1133">Transmembrane helix</keyword>
<protein>
    <submittedName>
        <fullName evidence="2">Uncharacterized protein</fullName>
    </submittedName>
</protein>
<accession>A0A6A4R3Q4</accession>
<organism evidence="2 3">
    <name type="scientific">Lupinus albus</name>
    <name type="common">White lupine</name>
    <name type="synonym">Lupinus termis</name>
    <dbReference type="NCBI Taxonomy" id="3870"/>
    <lineage>
        <taxon>Eukaryota</taxon>
        <taxon>Viridiplantae</taxon>
        <taxon>Streptophyta</taxon>
        <taxon>Embryophyta</taxon>
        <taxon>Tracheophyta</taxon>
        <taxon>Spermatophyta</taxon>
        <taxon>Magnoliopsida</taxon>
        <taxon>eudicotyledons</taxon>
        <taxon>Gunneridae</taxon>
        <taxon>Pentapetalae</taxon>
        <taxon>rosids</taxon>
        <taxon>fabids</taxon>
        <taxon>Fabales</taxon>
        <taxon>Fabaceae</taxon>
        <taxon>Papilionoideae</taxon>
        <taxon>50 kb inversion clade</taxon>
        <taxon>genistoids sensu lato</taxon>
        <taxon>core genistoids</taxon>
        <taxon>Genisteae</taxon>
        <taxon>Lupinus</taxon>
    </lineage>
</organism>
<comment type="caution">
    <text evidence="2">The sequence shown here is derived from an EMBL/GenBank/DDBJ whole genome shotgun (WGS) entry which is preliminary data.</text>
</comment>
<keyword evidence="3" id="KW-1185">Reference proteome</keyword>
<sequence>MCSMRLTCAYPSFMYLLSQMDIVQIIVGLTWNILKRLEDPFYNHL</sequence>
<evidence type="ECO:0000313" key="3">
    <source>
        <dbReference type="Proteomes" id="UP000447434"/>
    </source>
</evidence>
<dbReference type="EMBL" id="WOCE01000001">
    <property type="protein sequence ID" value="KAE9621545.1"/>
    <property type="molecule type" value="Genomic_DNA"/>
</dbReference>
<keyword evidence="1" id="KW-0812">Transmembrane</keyword>
<proteinExistence type="predicted"/>
<feature type="transmembrane region" description="Helical" evidence="1">
    <location>
        <begin position="12"/>
        <end position="34"/>
    </location>
</feature>
<gene>
    <name evidence="2" type="ORF">Lalb_Chr01g0015921</name>
</gene>
<name>A0A6A4R3Q4_LUPAL</name>
<dbReference type="AlphaFoldDB" id="A0A6A4R3Q4"/>